<keyword evidence="1" id="KW-0812">Transmembrane</keyword>
<dbReference type="RefSeq" id="WP_140700228.1">
    <property type="nucleotide sequence ID" value="NZ_RCZG01000029.1"/>
</dbReference>
<evidence type="ECO:0000259" key="2">
    <source>
        <dbReference type="Pfam" id="PF13559"/>
    </source>
</evidence>
<sequence length="217" mass="23536">MPTIDIDRDAAHDAAQRELNKPIYPRGSLTDQLMRWLDDLVFKIISGGASVPGGWLTIAVLLALVAVAVVVAVRVARRTMRTNRGRQSALFGSVEMSSAEHRAAAEQSAARGEWASAIRHRVRAVARHLEETAVLIPVPGRTATELARDAGRAIPGLAGEMRYAAVAFNDVTYGERPGDEPAYRMVADLDRHLLNQAPRLPMETGPAEAADGWVEVK</sequence>
<dbReference type="OrthoDB" id="3389322at2"/>
<keyword evidence="4" id="KW-1185">Reference proteome</keyword>
<evidence type="ECO:0000313" key="4">
    <source>
        <dbReference type="Proteomes" id="UP000320095"/>
    </source>
</evidence>
<proteinExistence type="predicted"/>
<dbReference type="AlphaFoldDB" id="A0A502DIR3"/>
<feature type="transmembrane region" description="Helical" evidence="1">
    <location>
        <begin position="55"/>
        <end position="76"/>
    </location>
</feature>
<evidence type="ECO:0000256" key="1">
    <source>
        <dbReference type="SAM" id="Phobius"/>
    </source>
</evidence>
<reference evidence="3 4" key="1">
    <citation type="journal article" date="2019" name="Environ. Microbiol.">
        <title>Species interactions and distinct microbial communities in high Arctic permafrost affected cryosols are associated with the CH4 and CO2 gas fluxes.</title>
        <authorList>
            <person name="Altshuler I."/>
            <person name="Hamel J."/>
            <person name="Turney S."/>
            <person name="Magnuson E."/>
            <person name="Levesque R."/>
            <person name="Greer C."/>
            <person name="Whyte L.G."/>
        </authorList>
    </citation>
    <scope>NUCLEOTIDE SEQUENCE [LARGE SCALE GENOMIC DNA]</scope>
    <source>
        <strain evidence="3 4">S5.20</strain>
    </source>
</reference>
<name>A0A502DIR3_9MYCO</name>
<keyword evidence="1" id="KW-1133">Transmembrane helix</keyword>
<dbReference type="Proteomes" id="UP000320095">
    <property type="component" value="Unassembled WGS sequence"/>
</dbReference>
<dbReference type="InterPro" id="IPR025403">
    <property type="entry name" value="TgpA-like_C"/>
</dbReference>
<feature type="domain" description="Protein-glutamine gamma-glutamyltransferase-like C-terminal" evidence="2">
    <location>
        <begin position="123"/>
        <end position="191"/>
    </location>
</feature>
<dbReference type="EMBL" id="RCZG01000029">
    <property type="protein sequence ID" value="TPG24011.1"/>
    <property type="molecule type" value="Genomic_DNA"/>
</dbReference>
<gene>
    <name evidence="3" type="ORF">EAH80_30810</name>
</gene>
<accession>A0A502DIR3</accession>
<organism evidence="3 4">
    <name type="scientific">Mycolicibacterium hodleri</name>
    <dbReference type="NCBI Taxonomy" id="49897"/>
    <lineage>
        <taxon>Bacteria</taxon>
        <taxon>Bacillati</taxon>
        <taxon>Actinomycetota</taxon>
        <taxon>Actinomycetes</taxon>
        <taxon>Mycobacteriales</taxon>
        <taxon>Mycobacteriaceae</taxon>
        <taxon>Mycolicibacterium</taxon>
    </lineage>
</organism>
<protein>
    <submittedName>
        <fullName evidence="3">DUF4129 domain-containing protein</fullName>
    </submittedName>
</protein>
<evidence type="ECO:0000313" key="3">
    <source>
        <dbReference type="EMBL" id="TPG24011.1"/>
    </source>
</evidence>
<dbReference type="Pfam" id="PF13559">
    <property type="entry name" value="DUF4129"/>
    <property type="match status" value="1"/>
</dbReference>
<comment type="caution">
    <text evidence="3">The sequence shown here is derived from an EMBL/GenBank/DDBJ whole genome shotgun (WGS) entry which is preliminary data.</text>
</comment>
<keyword evidence="1" id="KW-0472">Membrane</keyword>